<dbReference type="GO" id="GO:0055085">
    <property type="term" value="P:transmembrane transport"/>
    <property type="evidence" value="ECO:0007669"/>
    <property type="project" value="InterPro"/>
</dbReference>
<evidence type="ECO:0000259" key="9">
    <source>
        <dbReference type="PROSITE" id="PS50928"/>
    </source>
</evidence>
<feature type="region of interest" description="Disordered" evidence="8">
    <location>
        <begin position="1"/>
        <end position="36"/>
    </location>
</feature>
<dbReference type="InterPro" id="IPR000515">
    <property type="entry name" value="MetI-like"/>
</dbReference>
<keyword evidence="6 7" id="KW-0472">Membrane</keyword>
<evidence type="ECO:0000256" key="7">
    <source>
        <dbReference type="RuleBase" id="RU363032"/>
    </source>
</evidence>
<accession>A0A7W8ZDB3</accession>
<evidence type="ECO:0000313" key="10">
    <source>
        <dbReference type="EMBL" id="MBB5631770.1"/>
    </source>
</evidence>
<keyword evidence="3" id="KW-1003">Cell membrane</keyword>
<dbReference type="PANTHER" id="PTHR43744:SF12">
    <property type="entry name" value="ABC TRANSPORTER PERMEASE PROTEIN MG189-RELATED"/>
    <property type="match status" value="1"/>
</dbReference>
<evidence type="ECO:0000256" key="6">
    <source>
        <dbReference type="ARBA" id="ARBA00023136"/>
    </source>
</evidence>
<evidence type="ECO:0000256" key="5">
    <source>
        <dbReference type="ARBA" id="ARBA00022989"/>
    </source>
</evidence>
<feature type="transmembrane region" description="Helical" evidence="7">
    <location>
        <begin position="102"/>
        <end position="129"/>
    </location>
</feature>
<dbReference type="RefSeq" id="WP_184618252.1">
    <property type="nucleotide sequence ID" value="NZ_BOOS01000031.1"/>
</dbReference>
<evidence type="ECO:0000256" key="3">
    <source>
        <dbReference type="ARBA" id="ARBA00022475"/>
    </source>
</evidence>
<dbReference type="InterPro" id="IPR035906">
    <property type="entry name" value="MetI-like_sf"/>
</dbReference>
<organism evidence="10 11">
    <name type="scientific">Sphaerisporangium krabiense</name>
    <dbReference type="NCBI Taxonomy" id="763782"/>
    <lineage>
        <taxon>Bacteria</taxon>
        <taxon>Bacillati</taxon>
        <taxon>Actinomycetota</taxon>
        <taxon>Actinomycetes</taxon>
        <taxon>Streptosporangiales</taxon>
        <taxon>Streptosporangiaceae</taxon>
        <taxon>Sphaerisporangium</taxon>
    </lineage>
</organism>
<feature type="transmembrane region" description="Helical" evidence="7">
    <location>
        <begin position="141"/>
        <end position="163"/>
    </location>
</feature>
<dbReference type="SUPFAM" id="SSF161098">
    <property type="entry name" value="MetI-like"/>
    <property type="match status" value="1"/>
</dbReference>
<feature type="transmembrane region" description="Helical" evidence="7">
    <location>
        <begin position="278"/>
        <end position="299"/>
    </location>
</feature>
<keyword evidence="2 7" id="KW-0813">Transport</keyword>
<dbReference type="PANTHER" id="PTHR43744">
    <property type="entry name" value="ABC TRANSPORTER PERMEASE PROTEIN MG189-RELATED-RELATED"/>
    <property type="match status" value="1"/>
</dbReference>
<evidence type="ECO:0000256" key="8">
    <source>
        <dbReference type="SAM" id="MobiDB-lite"/>
    </source>
</evidence>
<dbReference type="CDD" id="cd06261">
    <property type="entry name" value="TM_PBP2"/>
    <property type="match status" value="1"/>
</dbReference>
<comment type="caution">
    <text evidence="10">The sequence shown here is derived from an EMBL/GenBank/DDBJ whole genome shotgun (WGS) entry which is preliminary data.</text>
</comment>
<feature type="transmembrane region" description="Helical" evidence="7">
    <location>
        <begin position="218"/>
        <end position="240"/>
    </location>
</feature>
<keyword evidence="11" id="KW-1185">Reference proteome</keyword>
<comment type="subcellular location">
    <subcellularLocation>
        <location evidence="1 7">Cell membrane</location>
        <topology evidence="1 7">Multi-pass membrane protein</topology>
    </subcellularLocation>
</comment>
<dbReference type="PROSITE" id="PS50928">
    <property type="entry name" value="ABC_TM1"/>
    <property type="match status" value="1"/>
</dbReference>
<evidence type="ECO:0000256" key="1">
    <source>
        <dbReference type="ARBA" id="ARBA00004651"/>
    </source>
</evidence>
<comment type="similarity">
    <text evidence="7">Belongs to the binding-protein-dependent transport system permease family.</text>
</comment>
<feature type="domain" description="ABC transmembrane type-1" evidence="9">
    <location>
        <begin position="106"/>
        <end position="299"/>
    </location>
</feature>
<dbReference type="GO" id="GO:0005886">
    <property type="term" value="C:plasma membrane"/>
    <property type="evidence" value="ECO:0007669"/>
    <property type="project" value="UniProtKB-SubCell"/>
</dbReference>
<evidence type="ECO:0000313" key="11">
    <source>
        <dbReference type="Proteomes" id="UP000588112"/>
    </source>
</evidence>
<evidence type="ECO:0000256" key="2">
    <source>
        <dbReference type="ARBA" id="ARBA00022448"/>
    </source>
</evidence>
<protein>
    <submittedName>
        <fullName evidence="10">ABC-type glycerol-3-phosphate transport system permease component</fullName>
    </submittedName>
</protein>
<reference evidence="10 11" key="1">
    <citation type="submission" date="2020-08" db="EMBL/GenBank/DDBJ databases">
        <title>Sequencing the genomes of 1000 actinobacteria strains.</title>
        <authorList>
            <person name="Klenk H.-P."/>
        </authorList>
    </citation>
    <scope>NUCLEOTIDE SEQUENCE [LARGE SCALE GENOMIC DNA]</scope>
    <source>
        <strain evidence="10 11">DSM 45790</strain>
    </source>
</reference>
<dbReference type="Pfam" id="PF00528">
    <property type="entry name" value="BPD_transp_1"/>
    <property type="match status" value="1"/>
</dbReference>
<dbReference type="AlphaFoldDB" id="A0A7W8ZDB3"/>
<keyword evidence="4 7" id="KW-0812">Transmembrane</keyword>
<dbReference type="Gene3D" id="1.10.3720.10">
    <property type="entry name" value="MetI-like"/>
    <property type="match status" value="1"/>
</dbReference>
<proteinExistence type="inferred from homology"/>
<feature type="transmembrane region" description="Helical" evidence="7">
    <location>
        <begin position="175"/>
        <end position="197"/>
    </location>
</feature>
<evidence type="ECO:0000256" key="4">
    <source>
        <dbReference type="ARBA" id="ARBA00022692"/>
    </source>
</evidence>
<dbReference type="Proteomes" id="UP000588112">
    <property type="component" value="Unassembled WGS sequence"/>
</dbReference>
<name>A0A7W8ZDB3_9ACTN</name>
<feature type="transmembrane region" description="Helical" evidence="7">
    <location>
        <begin position="45"/>
        <end position="65"/>
    </location>
</feature>
<keyword evidence="5 7" id="KW-1133">Transmembrane helix</keyword>
<dbReference type="EMBL" id="JACHBR010000004">
    <property type="protein sequence ID" value="MBB5631770.1"/>
    <property type="molecule type" value="Genomic_DNA"/>
</dbReference>
<feature type="compositionally biased region" description="Pro residues" evidence="8">
    <location>
        <begin position="19"/>
        <end position="35"/>
    </location>
</feature>
<sequence length="314" mass="34029">MTSSTDLAAEPTPAGPADAPSPPVPAPPRKGAPPRPRARFRPHHLFFYLLLGAVALSSISAYAWVFNVSMKTNAEFISSPPWQIAEGWRWENYSNAWDRANIGLFFGNSVMISVASTAIGVVLAVFAAYPLARIAFRFSGVVLGAFLLGLMIPWMVTFAPLYLIMQDLGLLDSRIGVILVYATYNLPFNVFVLVGFMKTLPYELEEAAAMDGAGPTRTFLSVILPLMGPGLASVAIISFLQNWNEFFYALLLIHSPEKMPLPLGLFQLGQAADYGTNWATLFAGMMITVTPVLLGFALLQKHITKGLTAGALKG</sequence>
<gene>
    <name evidence="10" type="ORF">BJ981_007556</name>
</gene>